<protein>
    <submittedName>
        <fullName evidence="2">Uncharacterized protein</fullName>
    </submittedName>
</protein>
<evidence type="ECO:0000313" key="3">
    <source>
        <dbReference type="Proteomes" id="UP000619041"/>
    </source>
</evidence>
<evidence type="ECO:0000313" key="2">
    <source>
        <dbReference type="EMBL" id="GGE03080.1"/>
    </source>
</evidence>
<comment type="caution">
    <text evidence="2">The sequence shown here is derived from an EMBL/GenBank/DDBJ whole genome shotgun (WGS) entry which is preliminary data.</text>
</comment>
<name>A0ABQ1S9L8_9SPHN</name>
<sequence length="102" mass="10444">MDAVTALKAQARPLLLSLQCERPELYRQVGEALAGHAGNLAAQDGRGKTTLPGTEEDTPAGTPAAQSAKGRSPVRQRRNVRPAIPPSGLASVSKPNGGAAHG</sequence>
<evidence type="ECO:0000256" key="1">
    <source>
        <dbReference type="SAM" id="MobiDB-lite"/>
    </source>
</evidence>
<gene>
    <name evidence="2" type="ORF">GCM10011515_23360</name>
</gene>
<dbReference type="Proteomes" id="UP000619041">
    <property type="component" value="Unassembled WGS sequence"/>
</dbReference>
<accession>A0ABQ1S9L8</accession>
<dbReference type="EMBL" id="BMKL01000001">
    <property type="protein sequence ID" value="GGE03080.1"/>
    <property type="molecule type" value="Genomic_DNA"/>
</dbReference>
<keyword evidence="3" id="KW-1185">Reference proteome</keyword>
<proteinExistence type="predicted"/>
<feature type="region of interest" description="Disordered" evidence="1">
    <location>
        <begin position="38"/>
        <end position="102"/>
    </location>
</feature>
<organism evidence="2 3">
    <name type="scientific">Tsuneonella deserti</name>
    <dbReference type="NCBI Taxonomy" id="2035528"/>
    <lineage>
        <taxon>Bacteria</taxon>
        <taxon>Pseudomonadati</taxon>
        <taxon>Pseudomonadota</taxon>
        <taxon>Alphaproteobacteria</taxon>
        <taxon>Sphingomonadales</taxon>
        <taxon>Erythrobacteraceae</taxon>
        <taxon>Tsuneonella</taxon>
    </lineage>
</organism>
<reference evidence="3" key="1">
    <citation type="journal article" date="2019" name="Int. J. Syst. Evol. Microbiol.">
        <title>The Global Catalogue of Microorganisms (GCM) 10K type strain sequencing project: providing services to taxonomists for standard genome sequencing and annotation.</title>
        <authorList>
            <consortium name="The Broad Institute Genomics Platform"/>
            <consortium name="The Broad Institute Genome Sequencing Center for Infectious Disease"/>
            <person name="Wu L."/>
            <person name="Ma J."/>
        </authorList>
    </citation>
    <scope>NUCLEOTIDE SEQUENCE [LARGE SCALE GENOMIC DNA]</scope>
    <source>
        <strain evidence="3">CGMCC 1.15959</strain>
    </source>
</reference>